<name>A0A6H1ZWS8_9ZZZZ</name>
<protein>
    <submittedName>
        <fullName evidence="1">Uncharacterized protein</fullName>
    </submittedName>
</protein>
<organism evidence="1">
    <name type="scientific">viral metagenome</name>
    <dbReference type="NCBI Taxonomy" id="1070528"/>
    <lineage>
        <taxon>unclassified sequences</taxon>
        <taxon>metagenomes</taxon>
        <taxon>organismal metagenomes</taxon>
    </lineage>
</organism>
<dbReference type="EMBL" id="MT144285">
    <property type="protein sequence ID" value="QJA51725.1"/>
    <property type="molecule type" value="Genomic_DNA"/>
</dbReference>
<evidence type="ECO:0000313" key="1">
    <source>
        <dbReference type="EMBL" id="QJA51725.1"/>
    </source>
</evidence>
<dbReference type="AlphaFoldDB" id="A0A6H1ZWS8"/>
<sequence>MAAIKPLEQSSDKWVRRASVAGPDYQAGVQNPRKAWASAALEGEGNYKAGVTAAAARGAFGAGVRAAGDAKWQKGALQKGPGRFAEGVAIGKDEWNKGFAPYQSAIAAITLPPRGAKGSPQNIQRVAAIAMALRTLREKGGK</sequence>
<reference evidence="1" key="1">
    <citation type="submission" date="2020-03" db="EMBL/GenBank/DDBJ databases">
        <title>The deep terrestrial virosphere.</title>
        <authorList>
            <person name="Holmfeldt K."/>
            <person name="Nilsson E."/>
            <person name="Simone D."/>
            <person name="Lopez-Fernandez M."/>
            <person name="Wu X."/>
            <person name="de Brujin I."/>
            <person name="Lundin D."/>
            <person name="Andersson A."/>
            <person name="Bertilsson S."/>
            <person name="Dopson M."/>
        </authorList>
    </citation>
    <scope>NUCLEOTIDE SEQUENCE</scope>
    <source>
        <strain evidence="1">TM448A02269</strain>
    </source>
</reference>
<accession>A0A6H1ZWS8</accession>
<gene>
    <name evidence="1" type="ORF">TM448A02269_0006</name>
</gene>
<proteinExistence type="predicted"/>